<reference evidence="1 2" key="1">
    <citation type="journal article" date="2022" name="Hortic Res">
        <title>A haplotype resolved chromosomal level avocado genome allows analysis of novel avocado genes.</title>
        <authorList>
            <person name="Nath O."/>
            <person name="Fletcher S.J."/>
            <person name="Hayward A."/>
            <person name="Shaw L.M."/>
            <person name="Masouleh A.K."/>
            <person name="Furtado A."/>
            <person name="Henry R.J."/>
            <person name="Mitter N."/>
        </authorList>
    </citation>
    <scope>NUCLEOTIDE SEQUENCE [LARGE SCALE GENOMIC DNA]</scope>
    <source>
        <strain evidence="2">cv. Hass</strain>
    </source>
</reference>
<evidence type="ECO:0000313" key="1">
    <source>
        <dbReference type="EMBL" id="KAJ8625636.1"/>
    </source>
</evidence>
<accession>A0ACC2KWW7</accession>
<keyword evidence="2" id="KW-1185">Reference proteome</keyword>
<dbReference type="Proteomes" id="UP001234297">
    <property type="component" value="Chromosome 11"/>
</dbReference>
<dbReference type="EMBL" id="CM056819">
    <property type="protein sequence ID" value="KAJ8625636.1"/>
    <property type="molecule type" value="Genomic_DNA"/>
</dbReference>
<name>A0ACC2KWW7_PERAE</name>
<proteinExistence type="predicted"/>
<evidence type="ECO:0000313" key="2">
    <source>
        <dbReference type="Proteomes" id="UP001234297"/>
    </source>
</evidence>
<comment type="caution">
    <text evidence="1">The sequence shown here is derived from an EMBL/GenBank/DDBJ whole genome shotgun (WGS) entry which is preliminary data.</text>
</comment>
<organism evidence="1 2">
    <name type="scientific">Persea americana</name>
    <name type="common">Avocado</name>
    <dbReference type="NCBI Taxonomy" id="3435"/>
    <lineage>
        <taxon>Eukaryota</taxon>
        <taxon>Viridiplantae</taxon>
        <taxon>Streptophyta</taxon>
        <taxon>Embryophyta</taxon>
        <taxon>Tracheophyta</taxon>
        <taxon>Spermatophyta</taxon>
        <taxon>Magnoliopsida</taxon>
        <taxon>Magnoliidae</taxon>
        <taxon>Laurales</taxon>
        <taxon>Lauraceae</taxon>
        <taxon>Persea</taxon>
    </lineage>
</organism>
<sequence>MAPSASSSSSTTLVSSSSTVTPNFVLSNIANLVPIKLDSTNFLLWKSLFRPILRSHQLEHFIDGSKPIPSPEIISANGETSPNHVFSVWFERDQTLLSWINATLSAFALPYIVGKETAKDAWETLEHRHDPVSLEELHALLVCEELSLADDITIEAFTAFIASKSTLTSYGRSPASSSSYQRRPPNSASRSYRNSNNRHSGASETSGHSQPPQNTGSSTSRPLPTYQICGKLGHLAIDCYHRMDFAFQGCHPPQRLAAMVASHQPNLSQSWYSDTGATHHVTSDLDNISIHAPYHGSGSVQVGNGAALSISNTGQSLGEDALSRPN</sequence>
<protein>
    <submittedName>
        <fullName evidence="1">Uncharacterized protein</fullName>
    </submittedName>
</protein>
<gene>
    <name evidence="1" type="ORF">MRB53_034166</name>
</gene>